<evidence type="ECO:0000313" key="2">
    <source>
        <dbReference type="EMBL" id="ADI15228.1"/>
    </source>
</evidence>
<evidence type="ECO:0000259" key="1">
    <source>
        <dbReference type="Pfam" id="PF00149"/>
    </source>
</evidence>
<accession>D7CRE0</accession>
<reference evidence="3" key="1">
    <citation type="submission" date="2010-05" db="EMBL/GenBank/DDBJ databases">
        <title>The complete genome of Truepera radiovictris DSM 17093.</title>
        <authorList>
            <consortium name="US DOE Joint Genome Institute (JGI-PGF)"/>
            <person name="Lucas S."/>
            <person name="Copeland A."/>
            <person name="Lapidus A."/>
            <person name="Glavina del Rio T."/>
            <person name="Dalin E."/>
            <person name="Tice H."/>
            <person name="Bruce D."/>
            <person name="Goodwin L."/>
            <person name="Pitluck S."/>
            <person name="Kyrpides N."/>
            <person name="Mavromatis K."/>
            <person name="Ovchinnikova G."/>
            <person name="Munk A.C."/>
            <person name="Detter J.C."/>
            <person name="Han C."/>
            <person name="Tapia R."/>
            <person name="Land M."/>
            <person name="Hauser L."/>
            <person name="Markowitz V."/>
            <person name="Cheng J.-F."/>
            <person name="Hugenholtz P."/>
            <person name="Woyke T."/>
            <person name="Wu D."/>
            <person name="Tindall B."/>
            <person name="Pomrenke H.G."/>
            <person name="Brambilla E."/>
            <person name="Klenk H.-P."/>
            <person name="Eisen J.A."/>
        </authorList>
    </citation>
    <scope>NUCLEOTIDE SEQUENCE [LARGE SCALE GENOMIC DNA]</scope>
    <source>
        <strain evidence="3">DSM 17093 / CIP 108686 / LMG 22925 / RQ-24</strain>
    </source>
</reference>
<protein>
    <submittedName>
        <fullName evidence="2">Metallophosphoesterase</fullName>
    </submittedName>
</protein>
<dbReference type="AlphaFoldDB" id="D7CRE0"/>
<feature type="domain" description="Calcineurin-like phosphoesterase" evidence="1">
    <location>
        <begin position="19"/>
        <end position="227"/>
    </location>
</feature>
<keyword evidence="3" id="KW-1185">Reference proteome</keyword>
<reference evidence="2 3" key="2">
    <citation type="journal article" date="2011" name="Stand. Genomic Sci.">
        <title>Complete genome sequence of Truepera radiovictrix type strain (RQ-24).</title>
        <authorList>
            <person name="Ivanova N."/>
            <person name="Rohde C."/>
            <person name="Munk C."/>
            <person name="Nolan M."/>
            <person name="Lucas S."/>
            <person name="Del Rio T.G."/>
            <person name="Tice H."/>
            <person name="Deshpande S."/>
            <person name="Cheng J.F."/>
            <person name="Tapia R."/>
            <person name="Han C."/>
            <person name="Goodwin L."/>
            <person name="Pitluck S."/>
            <person name="Liolios K."/>
            <person name="Mavromatis K."/>
            <person name="Mikhailova N."/>
            <person name="Pati A."/>
            <person name="Chen A."/>
            <person name="Palaniappan K."/>
            <person name="Land M."/>
            <person name="Hauser L."/>
            <person name="Chang Y.J."/>
            <person name="Jeffries C.D."/>
            <person name="Brambilla E."/>
            <person name="Rohde M."/>
            <person name="Goker M."/>
            <person name="Tindall B.J."/>
            <person name="Woyke T."/>
            <person name="Bristow J."/>
            <person name="Eisen J.A."/>
            <person name="Markowitz V."/>
            <person name="Hugenholtz P."/>
            <person name="Kyrpides N.C."/>
            <person name="Klenk H.P."/>
            <person name="Lapidus A."/>
        </authorList>
    </citation>
    <scope>NUCLEOTIDE SEQUENCE [LARGE SCALE GENOMIC DNA]</scope>
    <source>
        <strain evidence="3">DSM 17093 / CIP 108686 / LMG 22925 / RQ-24</strain>
    </source>
</reference>
<name>D7CRE0_TRURR</name>
<dbReference type="InterPro" id="IPR004843">
    <property type="entry name" value="Calcineurin-like_PHP"/>
</dbReference>
<dbReference type="Gene3D" id="3.60.21.10">
    <property type="match status" value="1"/>
</dbReference>
<dbReference type="GO" id="GO:0016787">
    <property type="term" value="F:hydrolase activity"/>
    <property type="evidence" value="ECO:0007669"/>
    <property type="project" value="InterPro"/>
</dbReference>
<sequence>MLSRACYLAGVSEAHPLPTHVIGDLHGHLAVFEGLLGRAGLCRDGRWSGGAARLLLLGDFFNRGPQGLGCLELAMRLQEEAERASGGVEALIGNHDLLLLAAYRFGEGSGSSGTFVTRWRDNGGVAADLERFGDAHATWLSARPALLRAGGTLYLHADATFYDAMGASIEAVNRAFWTLLAGRDAAAWERLLDAFAEHKAFWGAGERRARGTLERFGARRLVHAHTPISKLTGQPSATVTAPLVYHGGLCTDVDHELYRGGPGFIYRP</sequence>
<dbReference type="OrthoDB" id="384253at2"/>
<dbReference type="SUPFAM" id="SSF56300">
    <property type="entry name" value="Metallo-dependent phosphatases"/>
    <property type="match status" value="1"/>
</dbReference>
<dbReference type="PANTHER" id="PTHR46546">
    <property type="entry name" value="SHEWANELLA-LIKE PROTEIN PHOSPHATASE 1"/>
    <property type="match status" value="1"/>
</dbReference>
<dbReference type="PANTHER" id="PTHR46546:SF4">
    <property type="entry name" value="SHEWANELLA-LIKE PROTEIN PHOSPHATASE 1"/>
    <property type="match status" value="1"/>
</dbReference>
<dbReference type="Proteomes" id="UP000000379">
    <property type="component" value="Chromosome"/>
</dbReference>
<organism evidence="2 3">
    <name type="scientific">Truepera radiovictrix (strain DSM 17093 / CIP 108686 / LMG 22925 / RQ-24)</name>
    <dbReference type="NCBI Taxonomy" id="649638"/>
    <lineage>
        <taxon>Bacteria</taxon>
        <taxon>Thermotogati</taxon>
        <taxon>Deinococcota</taxon>
        <taxon>Deinococci</taxon>
        <taxon>Trueperales</taxon>
        <taxon>Trueperaceae</taxon>
        <taxon>Truepera</taxon>
    </lineage>
</organism>
<dbReference type="Pfam" id="PF00149">
    <property type="entry name" value="Metallophos"/>
    <property type="match status" value="1"/>
</dbReference>
<dbReference type="eggNOG" id="COG0639">
    <property type="taxonomic scope" value="Bacteria"/>
</dbReference>
<dbReference type="KEGG" id="tra:Trad_2115"/>
<dbReference type="STRING" id="649638.Trad_2115"/>
<proteinExistence type="predicted"/>
<dbReference type="InterPro" id="IPR029052">
    <property type="entry name" value="Metallo-depent_PP-like"/>
</dbReference>
<dbReference type="EMBL" id="CP002049">
    <property type="protein sequence ID" value="ADI15228.1"/>
    <property type="molecule type" value="Genomic_DNA"/>
</dbReference>
<dbReference type="HOGENOM" id="CLU_055447_0_0_0"/>
<gene>
    <name evidence="2" type="ordered locus">Trad_2115</name>
</gene>
<evidence type="ECO:0000313" key="3">
    <source>
        <dbReference type="Proteomes" id="UP000000379"/>
    </source>
</evidence>